<reference evidence="1 2" key="1">
    <citation type="journal article" date="2022" name="Front. Cell. Infect. Microbiol.">
        <title>The Genomes of Two Strains of Taenia crassiceps the Animal Model for the Study of Human Cysticercosis.</title>
        <authorList>
            <person name="Bobes R.J."/>
            <person name="Estrada K."/>
            <person name="Rios-Valencia D.G."/>
            <person name="Calderon-Gallegos A."/>
            <person name="de la Torre P."/>
            <person name="Carrero J.C."/>
            <person name="Sanchez-Flores A."/>
            <person name="Laclette J.P."/>
        </authorList>
    </citation>
    <scope>NUCLEOTIDE SEQUENCE [LARGE SCALE GENOMIC DNA]</scope>
    <source>
        <strain evidence="1">WFUcys</strain>
    </source>
</reference>
<evidence type="ECO:0000313" key="2">
    <source>
        <dbReference type="Proteomes" id="UP001651158"/>
    </source>
</evidence>
<protein>
    <submittedName>
        <fullName evidence="1">Uncharacterized protein</fullName>
    </submittedName>
</protein>
<organism evidence="1 2">
    <name type="scientific">Taenia crassiceps</name>
    <dbReference type="NCBI Taxonomy" id="6207"/>
    <lineage>
        <taxon>Eukaryota</taxon>
        <taxon>Metazoa</taxon>
        <taxon>Spiralia</taxon>
        <taxon>Lophotrochozoa</taxon>
        <taxon>Platyhelminthes</taxon>
        <taxon>Cestoda</taxon>
        <taxon>Eucestoda</taxon>
        <taxon>Cyclophyllidea</taxon>
        <taxon>Taeniidae</taxon>
        <taxon>Taenia</taxon>
    </lineage>
</organism>
<dbReference type="Proteomes" id="UP001651158">
    <property type="component" value="Unassembled WGS sequence"/>
</dbReference>
<sequence length="146" mass="16681">MNPAIEKLEESVKVAWGNVALWKHRFMGECRKREVLEEKLKALAISFAADVTATLQLHETSSKEHQEESSSQLNECLKLKKITFAALETCSVKDAEISALRKKMSLLMKDINELTKLVTAHTRKRANAKIVRLLKYQLDLELTWIS</sequence>
<comment type="caution">
    <text evidence="1">The sequence shown here is derived from an EMBL/GenBank/DDBJ whole genome shotgun (WGS) entry which is preliminary data.</text>
</comment>
<gene>
    <name evidence="1" type="ORF">TcWFU_005946</name>
</gene>
<name>A0ABR4QHH4_9CEST</name>
<evidence type="ECO:0000313" key="1">
    <source>
        <dbReference type="EMBL" id="KAL5109017.1"/>
    </source>
</evidence>
<proteinExistence type="predicted"/>
<dbReference type="EMBL" id="JAKROA010000003">
    <property type="protein sequence ID" value="KAL5109017.1"/>
    <property type="molecule type" value="Genomic_DNA"/>
</dbReference>
<keyword evidence="2" id="KW-1185">Reference proteome</keyword>
<accession>A0ABR4QHH4</accession>